<evidence type="ECO:0000313" key="5">
    <source>
        <dbReference type="Proteomes" id="UP001258017"/>
    </source>
</evidence>
<dbReference type="GO" id="GO:0006900">
    <property type="term" value="P:vesicle budding from membrane"/>
    <property type="evidence" value="ECO:0007669"/>
    <property type="project" value="TreeGrafter"/>
</dbReference>
<gene>
    <name evidence="4" type="ORF">KPH14_001596</name>
</gene>
<dbReference type="PANTHER" id="PTHR22761:SF96">
    <property type="entry name" value="BCDNA.GH08385"/>
    <property type="match status" value="1"/>
</dbReference>
<reference evidence="4" key="2">
    <citation type="journal article" date="2023" name="Commun. Biol.">
        <title>Intrasexual cuticular hydrocarbon dimorphism in a wasp sheds light on hydrocarbon biosynthesis genes in Hymenoptera.</title>
        <authorList>
            <person name="Moris V.C."/>
            <person name="Podsiadlowski L."/>
            <person name="Martin S."/>
            <person name="Oeyen J.P."/>
            <person name="Donath A."/>
            <person name="Petersen M."/>
            <person name="Wilbrandt J."/>
            <person name="Misof B."/>
            <person name="Liedtke D."/>
            <person name="Thamm M."/>
            <person name="Scheiner R."/>
            <person name="Schmitt T."/>
            <person name="Niehuis O."/>
        </authorList>
    </citation>
    <scope>NUCLEOTIDE SEQUENCE</scope>
    <source>
        <strain evidence="4">GBR_01_08_01A</strain>
    </source>
</reference>
<feature type="region of interest" description="Disordered" evidence="3">
    <location>
        <begin position="418"/>
        <end position="449"/>
    </location>
</feature>
<reference evidence="4" key="1">
    <citation type="submission" date="2021-08" db="EMBL/GenBank/DDBJ databases">
        <authorList>
            <person name="Misof B."/>
            <person name="Oliver O."/>
            <person name="Podsiadlowski L."/>
            <person name="Donath A."/>
            <person name="Peters R."/>
            <person name="Mayer C."/>
            <person name="Rust J."/>
            <person name="Gunkel S."/>
            <person name="Lesny P."/>
            <person name="Martin S."/>
            <person name="Oeyen J.P."/>
            <person name="Petersen M."/>
            <person name="Panagiotis P."/>
            <person name="Wilbrandt J."/>
            <person name="Tanja T."/>
        </authorList>
    </citation>
    <scope>NUCLEOTIDE SEQUENCE</scope>
    <source>
        <strain evidence="4">GBR_01_08_01A</strain>
        <tissue evidence="4">Thorax + abdomen</tissue>
    </source>
</reference>
<dbReference type="GO" id="GO:0009898">
    <property type="term" value="C:cytoplasmic side of plasma membrane"/>
    <property type="evidence" value="ECO:0007669"/>
    <property type="project" value="TreeGrafter"/>
</dbReference>
<evidence type="ECO:0000256" key="1">
    <source>
        <dbReference type="ARBA" id="ARBA00006190"/>
    </source>
</evidence>
<dbReference type="Proteomes" id="UP001258017">
    <property type="component" value="Unassembled WGS sequence"/>
</dbReference>
<keyword evidence="5" id="KW-1185">Reference proteome</keyword>
<evidence type="ECO:0008006" key="6">
    <source>
        <dbReference type="Google" id="ProtNLM"/>
    </source>
</evidence>
<evidence type="ECO:0000313" key="4">
    <source>
        <dbReference type="EMBL" id="KAK2588706.1"/>
    </source>
</evidence>
<dbReference type="Pfam" id="PF25880">
    <property type="entry name" value="WHD_CHMP7_1st"/>
    <property type="match status" value="1"/>
</dbReference>
<evidence type="ECO:0000256" key="2">
    <source>
        <dbReference type="SAM" id="Coils"/>
    </source>
</evidence>
<name>A0AAD9VVN3_9HYME</name>
<organism evidence="4 5">
    <name type="scientific">Odynerus spinipes</name>
    <dbReference type="NCBI Taxonomy" id="1348599"/>
    <lineage>
        <taxon>Eukaryota</taxon>
        <taxon>Metazoa</taxon>
        <taxon>Ecdysozoa</taxon>
        <taxon>Arthropoda</taxon>
        <taxon>Hexapoda</taxon>
        <taxon>Insecta</taxon>
        <taxon>Pterygota</taxon>
        <taxon>Neoptera</taxon>
        <taxon>Endopterygota</taxon>
        <taxon>Hymenoptera</taxon>
        <taxon>Apocrita</taxon>
        <taxon>Aculeata</taxon>
        <taxon>Vespoidea</taxon>
        <taxon>Vespidae</taxon>
        <taxon>Eumeninae</taxon>
        <taxon>Odynerus</taxon>
    </lineage>
</organism>
<evidence type="ECO:0000256" key="3">
    <source>
        <dbReference type="SAM" id="MobiDB-lite"/>
    </source>
</evidence>
<dbReference type="PANTHER" id="PTHR22761">
    <property type="entry name" value="CHARGED MULTIVESICULAR BODY PROTEIN"/>
    <property type="match status" value="1"/>
</dbReference>
<comment type="similarity">
    <text evidence="1">Belongs to the SNF7 family.</text>
</comment>
<accession>A0AAD9VVN3</accession>
<dbReference type="EMBL" id="JAIFRP010000002">
    <property type="protein sequence ID" value="KAK2588706.1"/>
    <property type="molecule type" value="Genomic_DNA"/>
</dbReference>
<dbReference type="AlphaFoldDB" id="A0AAD9VVN3"/>
<dbReference type="Pfam" id="PF03357">
    <property type="entry name" value="Snf7"/>
    <property type="match status" value="1"/>
</dbReference>
<dbReference type="GO" id="GO:0000815">
    <property type="term" value="C:ESCRT III complex"/>
    <property type="evidence" value="ECO:0007669"/>
    <property type="project" value="TreeGrafter"/>
</dbReference>
<dbReference type="InterPro" id="IPR005024">
    <property type="entry name" value="Snf7_fam"/>
</dbReference>
<feature type="coiled-coil region" evidence="2">
    <location>
        <begin position="234"/>
        <end position="294"/>
    </location>
</feature>
<protein>
    <recommendedName>
        <fullName evidence="6">Charged multivesicular body protein 7</fullName>
    </recommendedName>
</protein>
<proteinExistence type="inferred from homology"/>
<sequence>MLEKSEVNANLPLPPEKMPDCWNQDDRMNALFSPFRSKSANQQDWISKYKFWNDIIHAWLRHTKQCTFSLFDLNEIFKRKGCSPLCLTTVVEEMLRNKEIVSEEEFLKETNDSWTAWSLNIFIKKPLTWSYCKVKDYVVGQNVNICTSYVHLKAVKEIAEFIHSTIRNESEYILISTSEILEKCKEKESHSGITENTLKLALTWLKHHKKAAFRKSSTSDELLVKFSVQEVHNISELEEALYKLSNQENKLEREIELLEKEKVAIMDKAKVYLTKELQQAAKSHLRKKIELEKTIEKRAKTLANLRALILSIQDTHSNTGVLDAYKIGSNILMQFEEKGLTEHEVRDVMDDVNEALTNYRDVQSTLTETLPSIDFESDSDLEKELSELINEDDVCNSKVNTTSEKMELEDLEQRLKNLGVKGLPSPEKSLQKTSTPLQKKKVLVQSEDI</sequence>
<dbReference type="Gene3D" id="6.10.140.1230">
    <property type="match status" value="1"/>
</dbReference>
<dbReference type="GO" id="GO:0005771">
    <property type="term" value="C:multivesicular body"/>
    <property type="evidence" value="ECO:0007669"/>
    <property type="project" value="TreeGrafter"/>
</dbReference>
<keyword evidence="2" id="KW-0175">Coiled coil</keyword>
<dbReference type="GO" id="GO:0032511">
    <property type="term" value="P:late endosome to vacuole transport via multivesicular body sorting pathway"/>
    <property type="evidence" value="ECO:0007669"/>
    <property type="project" value="TreeGrafter"/>
</dbReference>
<comment type="caution">
    <text evidence="4">The sequence shown here is derived from an EMBL/GenBank/DDBJ whole genome shotgun (WGS) entry which is preliminary data.</text>
</comment>